<keyword evidence="1" id="KW-0732">Signal</keyword>
<protein>
    <submittedName>
        <fullName evidence="2">Uncharacterized protein</fullName>
    </submittedName>
</protein>
<organism evidence="2 3">
    <name type="scientific">Aspergillus steynii IBT 23096</name>
    <dbReference type="NCBI Taxonomy" id="1392250"/>
    <lineage>
        <taxon>Eukaryota</taxon>
        <taxon>Fungi</taxon>
        <taxon>Dikarya</taxon>
        <taxon>Ascomycota</taxon>
        <taxon>Pezizomycotina</taxon>
        <taxon>Eurotiomycetes</taxon>
        <taxon>Eurotiomycetidae</taxon>
        <taxon>Eurotiales</taxon>
        <taxon>Aspergillaceae</taxon>
        <taxon>Aspergillus</taxon>
        <taxon>Aspergillus subgen. Circumdati</taxon>
    </lineage>
</organism>
<proteinExistence type="predicted"/>
<keyword evidence="3" id="KW-1185">Reference proteome</keyword>
<feature type="signal peptide" evidence="1">
    <location>
        <begin position="1"/>
        <end position="20"/>
    </location>
</feature>
<reference evidence="2 3" key="1">
    <citation type="submission" date="2016-12" db="EMBL/GenBank/DDBJ databases">
        <title>The genomes of Aspergillus section Nigri reveals drivers in fungal speciation.</title>
        <authorList>
            <consortium name="DOE Joint Genome Institute"/>
            <person name="Vesth T.C."/>
            <person name="Nybo J."/>
            <person name="Theobald S."/>
            <person name="Brandl J."/>
            <person name="Frisvad J.C."/>
            <person name="Nielsen K.F."/>
            <person name="Lyhne E.K."/>
            <person name="Kogle M.E."/>
            <person name="Kuo A."/>
            <person name="Riley R."/>
            <person name="Clum A."/>
            <person name="Nolan M."/>
            <person name="Lipzen A."/>
            <person name="Salamov A."/>
            <person name="Henrissat B."/>
            <person name="Wiebenga A."/>
            <person name="De Vries R.P."/>
            <person name="Grigoriev I.V."/>
            <person name="Mortensen U.H."/>
            <person name="Andersen M.R."/>
            <person name="Baker S.E."/>
        </authorList>
    </citation>
    <scope>NUCLEOTIDE SEQUENCE [LARGE SCALE GENOMIC DNA]</scope>
    <source>
        <strain evidence="2 3">IBT 23096</strain>
    </source>
</reference>
<dbReference type="VEuPathDB" id="FungiDB:P170DRAFT_469556"/>
<evidence type="ECO:0000256" key="1">
    <source>
        <dbReference type="SAM" id="SignalP"/>
    </source>
</evidence>
<evidence type="ECO:0000313" key="3">
    <source>
        <dbReference type="Proteomes" id="UP000234275"/>
    </source>
</evidence>
<dbReference type="EMBL" id="MSFO01000001">
    <property type="protein sequence ID" value="PLB54089.1"/>
    <property type="molecule type" value="Genomic_DNA"/>
</dbReference>
<feature type="chain" id="PRO_5014187998" evidence="1">
    <location>
        <begin position="21"/>
        <end position="118"/>
    </location>
</feature>
<dbReference type="OrthoDB" id="4186099at2759"/>
<name>A0A2I2GML7_9EURO</name>
<dbReference type="Proteomes" id="UP000234275">
    <property type="component" value="Unassembled WGS sequence"/>
</dbReference>
<evidence type="ECO:0000313" key="2">
    <source>
        <dbReference type="EMBL" id="PLB54089.1"/>
    </source>
</evidence>
<comment type="caution">
    <text evidence="2">The sequence shown here is derived from an EMBL/GenBank/DDBJ whole genome shotgun (WGS) entry which is preliminary data.</text>
</comment>
<gene>
    <name evidence="2" type="ORF">P170DRAFT_469556</name>
</gene>
<dbReference type="RefSeq" id="XP_024709391.1">
    <property type="nucleotide sequence ID" value="XM_024852644.1"/>
</dbReference>
<sequence>MKLATISFGLLGLFATSASAAYCTDNEYYCGWNLLDKGNYMPEIVAALLGAGITSPTEFQIQHTLFYCRDDADRGVGYAMPCQKQCYETSESDFCDEVGPVMRMGVCCALEVGDEALV</sequence>
<dbReference type="GeneID" id="36560342"/>
<accession>A0A2I2GML7</accession>
<dbReference type="AlphaFoldDB" id="A0A2I2GML7"/>